<dbReference type="AlphaFoldDB" id="A0A1V9FP01"/>
<organism evidence="1 2">
    <name type="scientific">Niastella vici</name>
    <dbReference type="NCBI Taxonomy" id="1703345"/>
    <lineage>
        <taxon>Bacteria</taxon>
        <taxon>Pseudomonadati</taxon>
        <taxon>Bacteroidota</taxon>
        <taxon>Chitinophagia</taxon>
        <taxon>Chitinophagales</taxon>
        <taxon>Chitinophagaceae</taxon>
        <taxon>Niastella</taxon>
    </lineage>
</organism>
<evidence type="ECO:0000313" key="2">
    <source>
        <dbReference type="Proteomes" id="UP000192796"/>
    </source>
</evidence>
<protein>
    <submittedName>
        <fullName evidence="1">Uncharacterized protein</fullName>
    </submittedName>
</protein>
<sequence>MILTIYLYQKARQQFRTDEYKIPHHRQYLLVSRNFKSKIAMKFEFLSNDYFINLIEIHQLKNIINTI</sequence>
<accession>A0A1V9FP01</accession>
<dbReference type="STRING" id="1703345.A3860_35095"/>
<keyword evidence="2" id="KW-1185">Reference proteome</keyword>
<evidence type="ECO:0000313" key="1">
    <source>
        <dbReference type="EMBL" id="OQP60001.1"/>
    </source>
</evidence>
<gene>
    <name evidence="1" type="ORF">A3860_35095</name>
</gene>
<comment type="caution">
    <text evidence="1">The sequence shown here is derived from an EMBL/GenBank/DDBJ whole genome shotgun (WGS) entry which is preliminary data.</text>
</comment>
<proteinExistence type="predicted"/>
<dbReference type="EMBL" id="LVYD01000068">
    <property type="protein sequence ID" value="OQP60001.1"/>
    <property type="molecule type" value="Genomic_DNA"/>
</dbReference>
<reference evidence="1 2" key="1">
    <citation type="submission" date="2016-03" db="EMBL/GenBank/DDBJ databases">
        <title>Niastella vici sp. nov., isolated from farmland soil.</title>
        <authorList>
            <person name="Chen L."/>
            <person name="Wang D."/>
            <person name="Yang S."/>
            <person name="Wang G."/>
        </authorList>
    </citation>
    <scope>NUCLEOTIDE SEQUENCE [LARGE SCALE GENOMIC DNA]</scope>
    <source>
        <strain evidence="1 2">DJ57</strain>
    </source>
</reference>
<dbReference type="Proteomes" id="UP000192796">
    <property type="component" value="Unassembled WGS sequence"/>
</dbReference>
<name>A0A1V9FP01_9BACT</name>